<evidence type="ECO:0000256" key="1">
    <source>
        <dbReference type="ARBA" id="ARBA00004141"/>
    </source>
</evidence>
<dbReference type="GO" id="GO:0016020">
    <property type="term" value="C:membrane"/>
    <property type="evidence" value="ECO:0007669"/>
    <property type="project" value="UniProtKB-SubCell"/>
</dbReference>
<keyword evidence="4" id="KW-1133">Transmembrane helix</keyword>
<evidence type="ECO:0000256" key="3">
    <source>
        <dbReference type="ARBA" id="ARBA00022786"/>
    </source>
</evidence>
<dbReference type="InterPro" id="IPR044235">
    <property type="entry name" value="RNFT1/2"/>
</dbReference>
<evidence type="ECO:0000256" key="2">
    <source>
        <dbReference type="ARBA" id="ARBA00022692"/>
    </source>
</evidence>
<accession>A0A7J8ZF30</accession>
<evidence type="ECO:0000313" key="8">
    <source>
        <dbReference type="Proteomes" id="UP000593574"/>
    </source>
</evidence>
<protein>
    <submittedName>
        <fullName evidence="7">Uncharacterized protein</fullName>
    </submittedName>
</protein>
<dbReference type="AlphaFoldDB" id="A0A7J8ZF30"/>
<keyword evidence="2" id="KW-0812">Transmembrane</keyword>
<keyword evidence="5" id="KW-0472">Membrane</keyword>
<dbReference type="GO" id="GO:1904294">
    <property type="term" value="P:positive regulation of ERAD pathway"/>
    <property type="evidence" value="ECO:0007669"/>
    <property type="project" value="InterPro"/>
</dbReference>
<feature type="region of interest" description="Disordered" evidence="6">
    <location>
        <begin position="114"/>
        <end position="167"/>
    </location>
</feature>
<feature type="compositionally biased region" description="Low complexity" evidence="6">
    <location>
        <begin position="130"/>
        <end position="152"/>
    </location>
</feature>
<keyword evidence="8" id="KW-1185">Reference proteome</keyword>
<comment type="subcellular location">
    <subcellularLocation>
        <location evidence="1">Membrane</location>
        <topology evidence="1">Multi-pass membrane protein</topology>
    </subcellularLocation>
</comment>
<organism evidence="7 8">
    <name type="scientific">Gossypium laxum</name>
    <dbReference type="NCBI Taxonomy" id="34288"/>
    <lineage>
        <taxon>Eukaryota</taxon>
        <taxon>Viridiplantae</taxon>
        <taxon>Streptophyta</taxon>
        <taxon>Embryophyta</taxon>
        <taxon>Tracheophyta</taxon>
        <taxon>Spermatophyta</taxon>
        <taxon>Magnoliopsida</taxon>
        <taxon>eudicotyledons</taxon>
        <taxon>Gunneridae</taxon>
        <taxon>Pentapetalae</taxon>
        <taxon>rosids</taxon>
        <taxon>malvids</taxon>
        <taxon>Malvales</taxon>
        <taxon>Malvaceae</taxon>
        <taxon>Malvoideae</taxon>
        <taxon>Gossypium</taxon>
    </lineage>
</organism>
<feature type="non-terminal residue" evidence="7">
    <location>
        <position position="203"/>
    </location>
</feature>
<evidence type="ECO:0000256" key="6">
    <source>
        <dbReference type="SAM" id="MobiDB-lite"/>
    </source>
</evidence>
<name>A0A7J8ZF30_9ROSI</name>
<gene>
    <name evidence="7" type="ORF">Golax_009648</name>
</gene>
<evidence type="ECO:0000313" key="7">
    <source>
        <dbReference type="EMBL" id="MBA0710355.1"/>
    </source>
</evidence>
<sequence>MDASGTDSDAYGGASSNSRRHRILSASNIIQAPLSALLEYSGLLRTSRSIHQESDPLIPNPNLENSTSALANNGHVAIRIIGTGDNHESERDASGMVAGQLREVTPQNEVFLGLGTSDGQGGNSRSSELGVAAGEGEGVSHSSSNGSVSADAEAGDGGGGGSGVNNSRDSSYQRYDIQQAARWIEQVLPFSLLLLVVFIRQHL</sequence>
<dbReference type="PANTHER" id="PTHR15860">
    <property type="entry name" value="UNCHARACTERIZED RING FINGER-CONTAINING PROTEIN"/>
    <property type="match status" value="1"/>
</dbReference>
<dbReference type="EMBL" id="JABEZV010000005">
    <property type="protein sequence ID" value="MBA0710355.1"/>
    <property type="molecule type" value="Genomic_DNA"/>
</dbReference>
<dbReference type="GO" id="GO:0061630">
    <property type="term" value="F:ubiquitin protein ligase activity"/>
    <property type="evidence" value="ECO:0007669"/>
    <property type="project" value="InterPro"/>
</dbReference>
<proteinExistence type="predicted"/>
<dbReference type="PANTHER" id="PTHR15860:SF27">
    <property type="entry name" value="RING_U-BOX SUPERFAMILY PROTEIN"/>
    <property type="match status" value="1"/>
</dbReference>
<evidence type="ECO:0000256" key="4">
    <source>
        <dbReference type="ARBA" id="ARBA00022989"/>
    </source>
</evidence>
<evidence type="ECO:0000256" key="5">
    <source>
        <dbReference type="ARBA" id="ARBA00023136"/>
    </source>
</evidence>
<comment type="caution">
    <text evidence="7">The sequence shown here is derived from an EMBL/GenBank/DDBJ whole genome shotgun (WGS) entry which is preliminary data.</text>
</comment>
<dbReference type="Proteomes" id="UP000593574">
    <property type="component" value="Unassembled WGS sequence"/>
</dbReference>
<keyword evidence="3" id="KW-0833">Ubl conjugation pathway</keyword>
<reference evidence="7 8" key="1">
    <citation type="journal article" date="2019" name="Genome Biol. Evol.">
        <title>Insights into the evolution of the New World diploid cottons (Gossypium, subgenus Houzingenia) based on genome sequencing.</title>
        <authorList>
            <person name="Grover C.E."/>
            <person name="Arick M.A. 2nd"/>
            <person name="Thrash A."/>
            <person name="Conover J.L."/>
            <person name="Sanders W.S."/>
            <person name="Peterson D.G."/>
            <person name="Frelichowski J.E."/>
            <person name="Scheffler J.A."/>
            <person name="Scheffler B.E."/>
            <person name="Wendel J.F."/>
        </authorList>
    </citation>
    <scope>NUCLEOTIDE SEQUENCE [LARGE SCALE GENOMIC DNA]</scope>
    <source>
        <strain evidence="7">4</strain>
        <tissue evidence="7">Leaf</tissue>
    </source>
</reference>